<reference evidence="1" key="1">
    <citation type="submission" date="2014-09" db="EMBL/GenBank/DDBJ databases">
        <authorList>
            <person name="Magalhaes I.L.F."/>
            <person name="Oliveira U."/>
            <person name="Santos F.R."/>
            <person name="Vidigal T.H.D.A."/>
            <person name="Brescovit A.D."/>
            <person name="Santos A.J."/>
        </authorList>
    </citation>
    <scope>NUCLEOTIDE SEQUENCE</scope>
    <source>
        <tissue evidence="1">Shoot tissue taken approximately 20 cm above the soil surface</tissue>
    </source>
</reference>
<protein>
    <submittedName>
        <fullName evidence="1">Uncharacterized protein</fullName>
    </submittedName>
</protein>
<sequence length="18" mass="2083">MVFMSLGHSRRKKSSCPM</sequence>
<name>A0A0A9EKV5_ARUDO</name>
<organism evidence="1">
    <name type="scientific">Arundo donax</name>
    <name type="common">Giant reed</name>
    <name type="synonym">Donax arundinaceus</name>
    <dbReference type="NCBI Taxonomy" id="35708"/>
    <lineage>
        <taxon>Eukaryota</taxon>
        <taxon>Viridiplantae</taxon>
        <taxon>Streptophyta</taxon>
        <taxon>Embryophyta</taxon>
        <taxon>Tracheophyta</taxon>
        <taxon>Spermatophyta</taxon>
        <taxon>Magnoliopsida</taxon>
        <taxon>Liliopsida</taxon>
        <taxon>Poales</taxon>
        <taxon>Poaceae</taxon>
        <taxon>PACMAD clade</taxon>
        <taxon>Arundinoideae</taxon>
        <taxon>Arundineae</taxon>
        <taxon>Arundo</taxon>
    </lineage>
</organism>
<dbReference type="AlphaFoldDB" id="A0A0A9EKV5"/>
<reference evidence="1" key="2">
    <citation type="journal article" date="2015" name="Data Brief">
        <title>Shoot transcriptome of the giant reed, Arundo donax.</title>
        <authorList>
            <person name="Barrero R.A."/>
            <person name="Guerrero F.D."/>
            <person name="Moolhuijzen P."/>
            <person name="Goolsby J.A."/>
            <person name="Tidwell J."/>
            <person name="Bellgard S.E."/>
            <person name="Bellgard M.I."/>
        </authorList>
    </citation>
    <scope>NUCLEOTIDE SEQUENCE</scope>
    <source>
        <tissue evidence="1">Shoot tissue taken approximately 20 cm above the soil surface</tissue>
    </source>
</reference>
<dbReference type="EMBL" id="GBRH01196506">
    <property type="protein sequence ID" value="JAE01390.1"/>
    <property type="molecule type" value="Transcribed_RNA"/>
</dbReference>
<evidence type="ECO:0000313" key="1">
    <source>
        <dbReference type="EMBL" id="JAE01390.1"/>
    </source>
</evidence>
<proteinExistence type="predicted"/>
<accession>A0A0A9EKV5</accession>